<dbReference type="EMBL" id="BATC01000010">
    <property type="protein sequence ID" value="GAD58675.1"/>
    <property type="molecule type" value="Genomic_DNA"/>
</dbReference>
<accession>A0A8E0KKU4</accession>
<name>A0A8E0KKU4_9CAUL</name>
<organism evidence="1 2">
    <name type="scientific">Brevundimonas abyssalis TAR-001</name>
    <dbReference type="NCBI Taxonomy" id="1391729"/>
    <lineage>
        <taxon>Bacteria</taxon>
        <taxon>Pseudomonadati</taxon>
        <taxon>Pseudomonadota</taxon>
        <taxon>Alphaproteobacteria</taxon>
        <taxon>Caulobacterales</taxon>
        <taxon>Caulobacteraceae</taxon>
        <taxon>Brevundimonas</taxon>
    </lineage>
</organism>
<evidence type="ECO:0000313" key="2">
    <source>
        <dbReference type="Proteomes" id="UP000016569"/>
    </source>
</evidence>
<evidence type="ECO:0000313" key="1">
    <source>
        <dbReference type="EMBL" id="GAD58675.1"/>
    </source>
</evidence>
<dbReference type="Proteomes" id="UP000016569">
    <property type="component" value="Unassembled WGS sequence"/>
</dbReference>
<comment type="caution">
    <text evidence="1">The sequence shown here is derived from an EMBL/GenBank/DDBJ whole genome shotgun (WGS) entry which is preliminary data.</text>
</comment>
<sequence>MEMPNCVVPTGADQPNVLHALTRKHAEISGKIGHARLVLRQLAVELEHIDATIRIFNPAIDIGAIRAKTVPLRDPAHKGEIARIVIDTLREADDPVTPRAITERLMEVRCLNGADRELFDVMLKRVRACLRAQRMRGMVQPVAFADRTQGWEIAE</sequence>
<proteinExistence type="predicted"/>
<dbReference type="AlphaFoldDB" id="A0A8E0KKU4"/>
<keyword evidence="2" id="KW-1185">Reference proteome</keyword>
<gene>
    <name evidence="1" type="ORF">MBEBAB_0925</name>
</gene>
<protein>
    <submittedName>
        <fullName evidence="1">Uncharacterized protein</fullName>
    </submittedName>
</protein>
<reference evidence="2" key="1">
    <citation type="journal article" date="2013" name="Genome Announc.">
        <title>Draft Genome Sequence of the Dimorphic Prosthecate Bacterium Brevundimonas abyssalis TAR-001T.</title>
        <authorList>
            <person name="Tsubouchi T."/>
            <person name="Nishi S."/>
            <person name="Usui K."/>
            <person name="Shimane Y."/>
            <person name="Takaki Y."/>
            <person name="Maruyama T."/>
            <person name="Hatada Y."/>
        </authorList>
    </citation>
    <scope>NUCLEOTIDE SEQUENCE [LARGE SCALE GENOMIC DNA]</scope>
    <source>
        <strain evidence="2">TAR-001</strain>
    </source>
</reference>